<dbReference type="Proteomes" id="UP000005801">
    <property type="component" value="Unassembled WGS sequence"/>
</dbReference>
<evidence type="ECO:0000313" key="2">
    <source>
        <dbReference type="EMBL" id="EDM78427.1"/>
    </source>
</evidence>
<dbReference type="Gene3D" id="3.40.50.150">
    <property type="entry name" value="Vaccinia Virus protein VP39"/>
    <property type="match status" value="1"/>
</dbReference>
<dbReference type="InterPro" id="IPR016024">
    <property type="entry name" value="ARM-type_fold"/>
</dbReference>
<feature type="domain" description="Ribosomal RNA large subunit methyltransferase K/L-like methyltransferase" evidence="1">
    <location>
        <begin position="358"/>
        <end position="527"/>
    </location>
</feature>
<reference evidence="2 3" key="1">
    <citation type="submission" date="2007-06" db="EMBL/GenBank/DDBJ databases">
        <authorList>
            <person name="Shimkets L."/>
            <person name="Ferriera S."/>
            <person name="Johnson J."/>
            <person name="Kravitz S."/>
            <person name="Beeson K."/>
            <person name="Sutton G."/>
            <person name="Rogers Y.-H."/>
            <person name="Friedman R."/>
            <person name="Frazier M."/>
            <person name="Venter J.C."/>
        </authorList>
    </citation>
    <scope>NUCLEOTIDE SEQUENCE [LARGE SCALE GENOMIC DNA]</scope>
    <source>
        <strain evidence="2 3">SIR-1</strain>
    </source>
</reference>
<organism evidence="2 3">
    <name type="scientific">Plesiocystis pacifica SIR-1</name>
    <dbReference type="NCBI Taxonomy" id="391625"/>
    <lineage>
        <taxon>Bacteria</taxon>
        <taxon>Pseudomonadati</taxon>
        <taxon>Myxococcota</taxon>
        <taxon>Polyangia</taxon>
        <taxon>Nannocystales</taxon>
        <taxon>Nannocystaceae</taxon>
        <taxon>Plesiocystis</taxon>
    </lineage>
</organism>
<dbReference type="SUPFAM" id="SSF53335">
    <property type="entry name" value="S-adenosyl-L-methionine-dependent methyltransferases"/>
    <property type="match status" value="1"/>
</dbReference>
<dbReference type="InterPro" id="IPR029063">
    <property type="entry name" value="SAM-dependent_MTases_sf"/>
</dbReference>
<dbReference type="Pfam" id="PF13646">
    <property type="entry name" value="HEAT_2"/>
    <property type="match status" value="1"/>
</dbReference>
<name>A6G6X4_9BACT</name>
<dbReference type="PANTHER" id="PTHR14911">
    <property type="entry name" value="THUMP DOMAIN-CONTAINING"/>
    <property type="match status" value="1"/>
</dbReference>
<keyword evidence="3" id="KW-1185">Reference proteome</keyword>
<dbReference type="STRING" id="391625.PPSIR1_06246"/>
<comment type="caution">
    <text evidence="2">The sequence shown here is derived from an EMBL/GenBank/DDBJ whole genome shotgun (WGS) entry which is preliminary data.</text>
</comment>
<dbReference type="EMBL" id="ABCS01000031">
    <property type="protein sequence ID" value="EDM78427.1"/>
    <property type="molecule type" value="Genomic_DNA"/>
</dbReference>
<dbReference type="RefSeq" id="WP_006972470.1">
    <property type="nucleotide sequence ID" value="NZ_ABCS01000031.1"/>
</dbReference>
<dbReference type="PRINTS" id="PR00507">
    <property type="entry name" value="N12N6MTFRASE"/>
</dbReference>
<protein>
    <recommendedName>
        <fullName evidence="1">Ribosomal RNA large subunit methyltransferase K/L-like methyltransferase domain-containing protein</fullName>
    </recommendedName>
</protein>
<dbReference type="PANTHER" id="PTHR14911:SF13">
    <property type="entry name" value="TRNA (GUANINE(6)-N2)-METHYLTRANSFERASE THUMP3"/>
    <property type="match status" value="1"/>
</dbReference>
<accession>A6G6X4</accession>
<dbReference type="InterPro" id="IPR000241">
    <property type="entry name" value="RlmKL-like_Mtase"/>
</dbReference>
<dbReference type="OrthoDB" id="1637728at2"/>
<sequence length="537" mass="57566">MSDQALLERCRDRGFTPGARDVARLLELWRALRREPAQAKVVAAALCRGDGGVARKLEQSFAQAEGAERALRLRSLARIAGRVPVAGLPELLDASLEDPEPRVVREAVRAVGKLGEALPGDYEDALLRVAREAALPEQRAAVEALGRIGGEASLELLDALRDNPDPELQRRAGRARTLLERRQASALPSPLALAPTLEHPAEVRLRCRGAGRLVAEEARALLSEGWLERVQVLGEQAVHLRGQGSPAELQRLRTPLDWGLVFPLPPGGELGERVVAGVEAPALARTLQALTDGPVRFRLSFVGGGHRRALVWRVAQTLDARAAALRNDSRGVSWTVEVDEARGRLVCLPRERGDRFAYRVASLPASSHPTLAALMARVAAPRSGERVWDPFCGCAAELIECERLAPGLRLRGTDRSPEAIAAARANVAAAGLEGADLSLTQADVYAGSPGPEGAEVILTNPPMGRRTALGADGLHASLARFVDHAARVLAPGGRLVWVTPSARATAKAGRSAGLRVEDHGWIDMSGMQVTLQVLRRR</sequence>
<dbReference type="SUPFAM" id="SSF48371">
    <property type="entry name" value="ARM repeat"/>
    <property type="match status" value="1"/>
</dbReference>
<dbReference type="CDD" id="cd02440">
    <property type="entry name" value="AdoMet_MTases"/>
    <property type="match status" value="1"/>
</dbReference>
<dbReference type="Gene3D" id="1.25.10.10">
    <property type="entry name" value="Leucine-rich Repeat Variant"/>
    <property type="match status" value="1"/>
</dbReference>
<dbReference type="eggNOG" id="COG0116">
    <property type="taxonomic scope" value="Bacteria"/>
</dbReference>
<dbReference type="GO" id="GO:0030488">
    <property type="term" value="P:tRNA methylation"/>
    <property type="evidence" value="ECO:0007669"/>
    <property type="project" value="TreeGrafter"/>
</dbReference>
<dbReference type="Pfam" id="PF01170">
    <property type="entry name" value="UPF0020"/>
    <property type="match status" value="1"/>
</dbReference>
<proteinExistence type="predicted"/>
<dbReference type="GO" id="GO:0016423">
    <property type="term" value="F:tRNA (guanine) methyltransferase activity"/>
    <property type="evidence" value="ECO:0007669"/>
    <property type="project" value="TreeGrafter"/>
</dbReference>
<dbReference type="InterPro" id="IPR011989">
    <property type="entry name" value="ARM-like"/>
</dbReference>
<evidence type="ECO:0000313" key="3">
    <source>
        <dbReference type="Proteomes" id="UP000005801"/>
    </source>
</evidence>
<evidence type="ECO:0000259" key="1">
    <source>
        <dbReference type="Pfam" id="PF01170"/>
    </source>
</evidence>
<dbReference type="AlphaFoldDB" id="A6G6X4"/>
<gene>
    <name evidence="2" type="ORF">PPSIR1_06246</name>
</gene>